<dbReference type="RefSeq" id="WP_067472423.1">
    <property type="nucleotide sequence ID" value="NZ_CP015961.1"/>
</dbReference>
<dbReference type="OrthoDB" id="2716688at2"/>
<dbReference type="AlphaFoldDB" id="A0A173LQ16"/>
<dbReference type="EMBL" id="CP015961">
    <property type="protein sequence ID" value="ANI93397.1"/>
    <property type="molecule type" value="Genomic_DNA"/>
</dbReference>
<evidence type="ECO:0000313" key="3">
    <source>
        <dbReference type="Proteomes" id="UP000186104"/>
    </source>
</evidence>
<evidence type="ECO:0000313" key="2">
    <source>
        <dbReference type="EMBL" id="ANI93397.1"/>
    </source>
</evidence>
<dbReference type="Proteomes" id="UP000186104">
    <property type="component" value="Chromosome"/>
</dbReference>
<keyword evidence="1" id="KW-0472">Membrane</keyword>
<keyword evidence="3" id="KW-1185">Reference proteome</keyword>
<protein>
    <submittedName>
        <fullName evidence="2">Uncharacterized protein</fullName>
    </submittedName>
</protein>
<reference evidence="2 3" key="1">
    <citation type="submission" date="2016-06" db="EMBL/GenBank/DDBJ databases">
        <title>Complete genome sequence of a saline-alkali tolerant type strain Dietzia timorensis ID05-A0528T.</title>
        <authorList>
            <person name="Wu X."/>
        </authorList>
    </citation>
    <scope>NUCLEOTIDE SEQUENCE [LARGE SCALE GENOMIC DNA]</scope>
    <source>
        <strain evidence="2 3">ID05-A0528</strain>
    </source>
</reference>
<sequence length="214" mass="23561">MLEEWKNKRAAKRIVPGDGTPLKRFRWWHHITGRKLGYVHAHGAAGRELTYAVDVRTGGEHPLAHLYVGGFQEATSRLPALFTVDGGSIHVALSSSGLKRFHFVDDAGQSHHLEPDARSAAGRRIALARRHPRADAVIAWISVILLIVGVGLNAVQIIEPIANIPPLVERFGHFESPIHLPLWLNVVLALGAAAATTERSLRLRHHWLLDSFGA</sequence>
<keyword evidence="1" id="KW-0812">Transmembrane</keyword>
<keyword evidence="1" id="KW-1133">Transmembrane helix</keyword>
<dbReference type="KEGG" id="dtm:BJL86_2637"/>
<organism evidence="2 3">
    <name type="scientific">Dietzia timorensis</name>
    <dbReference type="NCBI Taxonomy" id="499555"/>
    <lineage>
        <taxon>Bacteria</taxon>
        <taxon>Bacillati</taxon>
        <taxon>Actinomycetota</taxon>
        <taxon>Actinomycetes</taxon>
        <taxon>Mycobacteriales</taxon>
        <taxon>Dietziaceae</taxon>
        <taxon>Dietzia</taxon>
    </lineage>
</organism>
<proteinExistence type="predicted"/>
<name>A0A173LQ16_9ACTN</name>
<gene>
    <name evidence="2" type="ORF">BJL86_2637</name>
</gene>
<feature type="transmembrane region" description="Helical" evidence="1">
    <location>
        <begin position="178"/>
        <end position="196"/>
    </location>
</feature>
<feature type="transmembrane region" description="Helical" evidence="1">
    <location>
        <begin position="137"/>
        <end position="158"/>
    </location>
</feature>
<accession>A0A173LQ16</accession>
<evidence type="ECO:0000256" key="1">
    <source>
        <dbReference type="SAM" id="Phobius"/>
    </source>
</evidence>
<dbReference type="STRING" id="499555.BJL86_2637"/>